<evidence type="ECO:0000313" key="2">
    <source>
        <dbReference type="EMBL" id="PIZ37824.1"/>
    </source>
</evidence>
<evidence type="ECO:0000259" key="1">
    <source>
        <dbReference type="Pfam" id="PF09587"/>
    </source>
</evidence>
<comment type="caution">
    <text evidence="2">The sequence shown here is derived from an EMBL/GenBank/DDBJ whole genome shotgun (WGS) entry which is preliminary data.</text>
</comment>
<accession>A0A2M7T7F0</accession>
<dbReference type="PANTHER" id="PTHR33393">
    <property type="entry name" value="POLYGLUTAMINE SYNTHESIS ACCESSORY PROTEIN RV0574C-RELATED"/>
    <property type="match status" value="1"/>
</dbReference>
<dbReference type="InterPro" id="IPR019079">
    <property type="entry name" value="Capsule_synth_CapA"/>
</dbReference>
<dbReference type="Proteomes" id="UP000230956">
    <property type="component" value="Unassembled WGS sequence"/>
</dbReference>
<dbReference type="RefSeq" id="WP_286678254.1">
    <property type="nucleotide sequence ID" value="NZ_MNXI01000070.1"/>
</dbReference>
<reference evidence="3" key="1">
    <citation type="submission" date="2017-09" db="EMBL/GenBank/DDBJ databases">
        <title>Depth-based differentiation of microbial function through sediment-hosted aquifers and enrichment of novel symbionts in the deep terrestrial subsurface.</title>
        <authorList>
            <person name="Probst A.J."/>
            <person name="Ladd B."/>
            <person name="Jarett J.K."/>
            <person name="Geller-Mcgrath D.E."/>
            <person name="Sieber C.M.K."/>
            <person name="Emerson J.B."/>
            <person name="Anantharaman K."/>
            <person name="Thomas B.C."/>
            <person name="Malmstrom R."/>
            <person name="Stieglmeier M."/>
            <person name="Klingl A."/>
            <person name="Woyke T."/>
            <person name="Ryan C.M."/>
            <person name="Banfield J.F."/>
        </authorList>
    </citation>
    <scope>NUCLEOTIDE SEQUENCE [LARGE SCALE GENOMIC DNA]</scope>
</reference>
<organism evidence="2 3">
    <name type="scientific">Candidatus Aquicultor secundus</name>
    <dbReference type="NCBI Taxonomy" id="1973895"/>
    <lineage>
        <taxon>Bacteria</taxon>
        <taxon>Bacillati</taxon>
        <taxon>Actinomycetota</taxon>
        <taxon>Candidatus Aquicultoria</taxon>
        <taxon>Candidatus Aquicultorales</taxon>
        <taxon>Candidatus Aquicultoraceae</taxon>
        <taxon>Candidatus Aquicultor</taxon>
    </lineage>
</organism>
<protein>
    <recommendedName>
        <fullName evidence="1">Capsule synthesis protein CapA domain-containing protein</fullName>
    </recommendedName>
</protein>
<dbReference type="Pfam" id="PF09587">
    <property type="entry name" value="PGA_cap"/>
    <property type="match status" value="1"/>
</dbReference>
<dbReference type="PANTHER" id="PTHR33393:SF13">
    <property type="entry name" value="PGA BIOSYNTHESIS PROTEIN CAPA"/>
    <property type="match status" value="1"/>
</dbReference>
<dbReference type="AlphaFoldDB" id="A0A2M7T7F0"/>
<dbReference type="EMBL" id="PFNG01000163">
    <property type="protein sequence ID" value="PIZ37824.1"/>
    <property type="molecule type" value="Genomic_DNA"/>
</dbReference>
<feature type="domain" description="Capsule synthesis protein CapA" evidence="1">
    <location>
        <begin position="6"/>
        <end position="82"/>
    </location>
</feature>
<evidence type="ECO:0000313" key="3">
    <source>
        <dbReference type="Proteomes" id="UP000230956"/>
    </source>
</evidence>
<sequence>MTRKITVAFIGDVMLGRGVNEEIAYRPPEYFWGTTLPVLRSADAVIANLECAITNHEKEWQETPKAFYFRADPKAIDVLRYLDSAGIYHPLLVHPKVWGYPSKR</sequence>
<proteinExistence type="predicted"/>
<name>A0A2M7T7F0_9ACTN</name>
<dbReference type="InterPro" id="IPR052169">
    <property type="entry name" value="CW_Biosynth-Accessory"/>
</dbReference>
<gene>
    <name evidence="2" type="ORF">COY37_06805</name>
</gene>